<protein>
    <submittedName>
        <fullName evidence="7">Cytochrome C oxidase, cbb3-type, subunit III</fullName>
    </submittedName>
</protein>
<keyword evidence="8" id="KW-1185">Reference proteome</keyword>
<evidence type="ECO:0000256" key="5">
    <source>
        <dbReference type="SAM" id="MobiDB-lite"/>
    </source>
</evidence>
<proteinExistence type="predicted"/>
<dbReference type="Proteomes" id="UP000199040">
    <property type="component" value="Unassembled WGS sequence"/>
</dbReference>
<evidence type="ECO:0000256" key="3">
    <source>
        <dbReference type="ARBA" id="ARBA00023004"/>
    </source>
</evidence>
<dbReference type="GO" id="GO:0046872">
    <property type="term" value="F:metal ion binding"/>
    <property type="evidence" value="ECO:0007669"/>
    <property type="project" value="UniProtKB-KW"/>
</dbReference>
<feature type="compositionally biased region" description="Basic and acidic residues" evidence="5">
    <location>
        <begin position="242"/>
        <end position="252"/>
    </location>
</feature>
<keyword evidence="2 4" id="KW-0479">Metal-binding</keyword>
<reference evidence="7 8" key="1">
    <citation type="submission" date="2016-10" db="EMBL/GenBank/DDBJ databases">
        <authorList>
            <person name="de Groot N.N."/>
        </authorList>
    </citation>
    <scope>NUCLEOTIDE SEQUENCE [LARGE SCALE GENOMIC DNA]</scope>
    <source>
        <strain evidence="7 8">CGMCC 1.6848</strain>
    </source>
</reference>
<evidence type="ECO:0000256" key="1">
    <source>
        <dbReference type="ARBA" id="ARBA00022617"/>
    </source>
</evidence>
<dbReference type="InterPro" id="IPR009056">
    <property type="entry name" value="Cyt_c-like_dom"/>
</dbReference>
<feature type="domain" description="Cytochrome c" evidence="6">
    <location>
        <begin position="67"/>
        <end position="152"/>
    </location>
</feature>
<name>A0A1I3EX98_9GAMM</name>
<feature type="compositionally biased region" description="Low complexity" evidence="5">
    <location>
        <begin position="217"/>
        <end position="240"/>
    </location>
</feature>
<dbReference type="GO" id="GO:0020037">
    <property type="term" value="F:heme binding"/>
    <property type="evidence" value="ECO:0007669"/>
    <property type="project" value="InterPro"/>
</dbReference>
<evidence type="ECO:0000259" key="6">
    <source>
        <dbReference type="PROSITE" id="PS51007"/>
    </source>
</evidence>
<evidence type="ECO:0000313" key="8">
    <source>
        <dbReference type="Proteomes" id="UP000199040"/>
    </source>
</evidence>
<evidence type="ECO:0000256" key="4">
    <source>
        <dbReference type="PROSITE-ProRule" id="PRU00433"/>
    </source>
</evidence>
<dbReference type="GO" id="GO:0009055">
    <property type="term" value="F:electron transfer activity"/>
    <property type="evidence" value="ECO:0007669"/>
    <property type="project" value="InterPro"/>
</dbReference>
<dbReference type="Gene3D" id="1.10.760.10">
    <property type="entry name" value="Cytochrome c-like domain"/>
    <property type="match status" value="1"/>
</dbReference>
<keyword evidence="1 4" id="KW-0349">Heme</keyword>
<evidence type="ECO:0000256" key="2">
    <source>
        <dbReference type="ARBA" id="ARBA00022723"/>
    </source>
</evidence>
<dbReference type="Pfam" id="PF13442">
    <property type="entry name" value="Cytochrome_CBB3"/>
    <property type="match status" value="1"/>
</dbReference>
<dbReference type="RefSeq" id="WP_092849068.1">
    <property type="nucleotide sequence ID" value="NZ_FOPY01000015.1"/>
</dbReference>
<sequence>MRILLGAVLALLLLALGGIAYIYSGAYNVAASDAHTAWVEWTFHKTMHNSVEEHAEGIDVPDLDDERMVTQGARAYQQMCVSCHLRPGLESTVLRQGLNPQPPVLAEGGHWAPAEQFWIVKHGIKMSGMPAWGETHADQELWEMVAFLQRLPELSESQYFALMETQDGNAPQDDGHDHNHGDMSAMMQDSSQGHHAQGEEAHGDTAQPGHHDDNGEAKAASASSAPESSSPSAQSTVASAQEDDHYADGHTH</sequence>
<organism evidence="7 8">
    <name type="scientific">Modicisalibacter xianhensis</name>
    <dbReference type="NCBI Taxonomy" id="442341"/>
    <lineage>
        <taxon>Bacteria</taxon>
        <taxon>Pseudomonadati</taxon>
        <taxon>Pseudomonadota</taxon>
        <taxon>Gammaproteobacteria</taxon>
        <taxon>Oceanospirillales</taxon>
        <taxon>Halomonadaceae</taxon>
        <taxon>Modicisalibacter</taxon>
    </lineage>
</organism>
<dbReference type="InterPro" id="IPR036909">
    <property type="entry name" value="Cyt_c-like_dom_sf"/>
</dbReference>
<gene>
    <name evidence="7" type="ORF">SAMN04487959_11542</name>
</gene>
<dbReference type="AlphaFoldDB" id="A0A1I3EX98"/>
<evidence type="ECO:0000313" key="7">
    <source>
        <dbReference type="EMBL" id="SFI03566.1"/>
    </source>
</evidence>
<feature type="compositionally biased region" description="Basic and acidic residues" evidence="5">
    <location>
        <begin position="196"/>
        <end position="216"/>
    </location>
</feature>
<dbReference type="STRING" id="442341.SAMN04487959_11542"/>
<dbReference type="EMBL" id="FOPY01000015">
    <property type="protein sequence ID" value="SFI03566.1"/>
    <property type="molecule type" value="Genomic_DNA"/>
</dbReference>
<keyword evidence="3 4" id="KW-0408">Iron</keyword>
<accession>A0A1I3EX98</accession>
<feature type="region of interest" description="Disordered" evidence="5">
    <location>
        <begin position="166"/>
        <end position="252"/>
    </location>
</feature>
<dbReference type="SUPFAM" id="SSF46626">
    <property type="entry name" value="Cytochrome c"/>
    <property type="match status" value="1"/>
</dbReference>
<dbReference type="PROSITE" id="PS51007">
    <property type="entry name" value="CYTC"/>
    <property type="match status" value="1"/>
</dbReference>